<dbReference type="AlphaFoldDB" id="A0A0F9S6E6"/>
<protein>
    <submittedName>
        <fullName evidence="1">Uncharacterized protein</fullName>
    </submittedName>
</protein>
<comment type="caution">
    <text evidence="1">The sequence shown here is derived from an EMBL/GenBank/DDBJ whole genome shotgun (WGS) entry which is preliminary data.</text>
</comment>
<accession>A0A0F9S6E6</accession>
<evidence type="ECO:0000313" key="1">
    <source>
        <dbReference type="EMBL" id="KKN64440.1"/>
    </source>
</evidence>
<dbReference type="EMBL" id="LAZR01000555">
    <property type="protein sequence ID" value="KKN64440.1"/>
    <property type="molecule type" value="Genomic_DNA"/>
</dbReference>
<gene>
    <name evidence="1" type="ORF">LCGC14_0491830</name>
</gene>
<reference evidence="1" key="1">
    <citation type="journal article" date="2015" name="Nature">
        <title>Complex archaea that bridge the gap between prokaryotes and eukaryotes.</title>
        <authorList>
            <person name="Spang A."/>
            <person name="Saw J.H."/>
            <person name="Jorgensen S.L."/>
            <person name="Zaremba-Niedzwiedzka K."/>
            <person name="Martijn J."/>
            <person name="Lind A.E."/>
            <person name="van Eijk R."/>
            <person name="Schleper C."/>
            <person name="Guy L."/>
            <person name="Ettema T.J."/>
        </authorList>
    </citation>
    <scope>NUCLEOTIDE SEQUENCE</scope>
</reference>
<name>A0A0F9S6E6_9ZZZZ</name>
<sequence length="247" mass="29035">MNYLSRKSIARGENLGIKYEENINNILKDKELQLISTSSAGASDAPDGYFWFNQERYPIEIKKQNADFAQVELRWDKKNGFFYSGASKNPYFSNFLINNSEFLEEINKIWTDLPRKFTSGKLTPEDRHWDLDHFKDIKKNIDISYIERFYNLKEPPVYYIQIQNRGFYFLGKDIVNLGIPRINGKPYLRARVKTRSASTNKWGFLVAIKMPGIKSSVYDIEELENRKFPFPEGSHIDERQKSINDFV</sequence>
<organism evidence="1">
    <name type="scientific">marine sediment metagenome</name>
    <dbReference type="NCBI Taxonomy" id="412755"/>
    <lineage>
        <taxon>unclassified sequences</taxon>
        <taxon>metagenomes</taxon>
        <taxon>ecological metagenomes</taxon>
    </lineage>
</organism>
<proteinExistence type="predicted"/>